<dbReference type="Proteomes" id="UP000759537">
    <property type="component" value="Unassembled WGS sequence"/>
</dbReference>
<sequence>MIHDPEHPDKSTQRAQVVVCEEITHMSRTKMGRKKRIRTDTGYRIGEEKFDAKLGRSGPVFRFTVLVMHSPNTTHTSVAVHMIVDEPNWCQSLPSSDGVYTLVSIVSLCPSFPFIRCIMLPVRHAVYASVARLPRRTDFLQGNDHKRSPLPPVTFPLGPRRPRNSSPHLRQHVQLF</sequence>
<evidence type="ECO:0000313" key="2">
    <source>
        <dbReference type="EMBL" id="KAF8477922.1"/>
    </source>
</evidence>
<evidence type="ECO:0000313" key="3">
    <source>
        <dbReference type="Proteomes" id="UP000759537"/>
    </source>
</evidence>
<gene>
    <name evidence="2" type="ORF">DFH94DRAFT_71839</name>
</gene>
<proteinExistence type="predicted"/>
<protein>
    <submittedName>
        <fullName evidence="2">Uncharacterized protein</fullName>
    </submittedName>
</protein>
<keyword evidence="3" id="KW-1185">Reference proteome</keyword>
<reference evidence="2" key="2">
    <citation type="journal article" date="2020" name="Nat. Commun.">
        <title>Large-scale genome sequencing of mycorrhizal fungi provides insights into the early evolution of symbiotic traits.</title>
        <authorList>
            <person name="Miyauchi S."/>
            <person name="Kiss E."/>
            <person name="Kuo A."/>
            <person name="Drula E."/>
            <person name="Kohler A."/>
            <person name="Sanchez-Garcia M."/>
            <person name="Morin E."/>
            <person name="Andreopoulos B."/>
            <person name="Barry K.W."/>
            <person name="Bonito G."/>
            <person name="Buee M."/>
            <person name="Carver A."/>
            <person name="Chen C."/>
            <person name="Cichocki N."/>
            <person name="Clum A."/>
            <person name="Culley D."/>
            <person name="Crous P.W."/>
            <person name="Fauchery L."/>
            <person name="Girlanda M."/>
            <person name="Hayes R.D."/>
            <person name="Keri Z."/>
            <person name="LaButti K."/>
            <person name="Lipzen A."/>
            <person name="Lombard V."/>
            <person name="Magnuson J."/>
            <person name="Maillard F."/>
            <person name="Murat C."/>
            <person name="Nolan M."/>
            <person name="Ohm R.A."/>
            <person name="Pangilinan J."/>
            <person name="Pereira M.F."/>
            <person name="Perotto S."/>
            <person name="Peter M."/>
            <person name="Pfister S."/>
            <person name="Riley R."/>
            <person name="Sitrit Y."/>
            <person name="Stielow J.B."/>
            <person name="Szollosi G."/>
            <person name="Zifcakova L."/>
            <person name="Stursova M."/>
            <person name="Spatafora J.W."/>
            <person name="Tedersoo L."/>
            <person name="Vaario L.M."/>
            <person name="Yamada A."/>
            <person name="Yan M."/>
            <person name="Wang P."/>
            <person name="Xu J."/>
            <person name="Bruns T."/>
            <person name="Baldrian P."/>
            <person name="Vilgalys R."/>
            <person name="Dunand C."/>
            <person name="Henrissat B."/>
            <person name="Grigoriev I.V."/>
            <person name="Hibbett D."/>
            <person name="Nagy L.G."/>
            <person name="Martin F.M."/>
        </authorList>
    </citation>
    <scope>NUCLEOTIDE SEQUENCE</scope>
    <source>
        <strain evidence="2">Prilba</strain>
    </source>
</reference>
<reference evidence="2" key="1">
    <citation type="submission" date="2019-10" db="EMBL/GenBank/DDBJ databases">
        <authorList>
            <consortium name="DOE Joint Genome Institute"/>
            <person name="Kuo A."/>
            <person name="Miyauchi S."/>
            <person name="Kiss E."/>
            <person name="Drula E."/>
            <person name="Kohler A."/>
            <person name="Sanchez-Garcia M."/>
            <person name="Andreopoulos B."/>
            <person name="Barry K.W."/>
            <person name="Bonito G."/>
            <person name="Buee M."/>
            <person name="Carver A."/>
            <person name="Chen C."/>
            <person name="Cichocki N."/>
            <person name="Clum A."/>
            <person name="Culley D."/>
            <person name="Crous P.W."/>
            <person name="Fauchery L."/>
            <person name="Girlanda M."/>
            <person name="Hayes R."/>
            <person name="Keri Z."/>
            <person name="LaButti K."/>
            <person name="Lipzen A."/>
            <person name="Lombard V."/>
            <person name="Magnuson J."/>
            <person name="Maillard F."/>
            <person name="Morin E."/>
            <person name="Murat C."/>
            <person name="Nolan M."/>
            <person name="Ohm R."/>
            <person name="Pangilinan J."/>
            <person name="Pereira M."/>
            <person name="Perotto S."/>
            <person name="Peter M."/>
            <person name="Riley R."/>
            <person name="Sitrit Y."/>
            <person name="Stielow B."/>
            <person name="Szollosi G."/>
            <person name="Zifcakova L."/>
            <person name="Stursova M."/>
            <person name="Spatafora J.W."/>
            <person name="Tedersoo L."/>
            <person name="Vaario L.-M."/>
            <person name="Yamada A."/>
            <person name="Yan M."/>
            <person name="Wang P."/>
            <person name="Xu J."/>
            <person name="Bruns T."/>
            <person name="Baldrian P."/>
            <person name="Vilgalys R."/>
            <person name="Henrissat B."/>
            <person name="Grigoriev I.V."/>
            <person name="Hibbett D."/>
            <person name="Nagy L.G."/>
            <person name="Martin F.M."/>
        </authorList>
    </citation>
    <scope>NUCLEOTIDE SEQUENCE</scope>
    <source>
        <strain evidence="2">Prilba</strain>
    </source>
</reference>
<dbReference type="EMBL" id="WHVB01000012">
    <property type="protein sequence ID" value="KAF8477922.1"/>
    <property type="molecule type" value="Genomic_DNA"/>
</dbReference>
<name>A0A9P5T7B3_9AGAM</name>
<evidence type="ECO:0000256" key="1">
    <source>
        <dbReference type="SAM" id="MobiDB-lite"/>
    </source>
</evidence>
<feature type="region of interest" description="Disordered" evidence="1">
    <location>
        <begin position="140"/>
        <end position="170"/>
    </location>
</feature>
<accession>A0A9P5T7B3</accession>
<dbReference type="AlphaFoldDB" id="A0A9P5T7B3"/>
<organism evidence="2 3">
    <name type="scientific">Russula ochroleuca</name>
    <dbReference type="NCBI Taxonomy" id="152965"/>
    <lineage>
        <taxon>Eukaryota</taxon>
        <taxon>Fungi</taxon>
        <taxon>Dikarya</taxon>
        <taxon>Basidiomycota</taxon>
        <taxon>Agaricomycotina</taxon>
        <taxon>Agaricomycetes</taxon>
        <taxon>Russulales</taxon>
        <taxon>Russulaceae</taxon>
        <taxon>Russula</taxon>
    </lineage>
</organism>
<comment type="caution">
    <text evidence="2">The sequence shown here is derived from an EMBL/GenBank/DDBJ whole genome shotgun (WGS) entry which is preliminary data.</text>
</comment>